<keyword evidence="3" id="KW-0547">Nucleotide-binding</keyword>
<dbReference type="AlphaFoldDB" id="A0A1R3VM93"/>
<reference evidence="8 9" key="1">
    <citation type="submission" date="2017-01" db="EMBL/GenBank/DDBJ databases">
        <authorList>
            <person name="Mah S.A."/>
            <person name="Swanson W.J."/>
            <person name="Moy G.W."/>
            <person name="Vacquier V.D."/>
        </authorList>
    </citation>
    <scope>NUCLEOTIDE SEQUENCE [LARGE SCALE GENOMIC DNA]</scope>
    <source>
        <strain evidence="8 9">M9</strain>
    </source>
</reference>
<dbReference type="NCBIfam" id="TIGR03168">
    <property type="entry name" value="1-PFK"/>
    <property type="match status" value="1"/>
</dbReference>
<dbReference type="FunFam" id="3.40.1190.20:FF:000001">
    <property type="entry name" value="Phosphofructokinase"/>
    <property type="match status" value="1"/>
</dbReference>
<dbReference type="PANTHER" id="PTHR46566">
    <property type="entry name" value="1-PHOSPHOFRUCTOKINASE-RELATED"/>
    <property type="match status" value="1"/>
</dbReference>
<dbReference type="Pfam" id="PF00294">
    <property type="entry name" value="PfkB"/>
    <property type="match status" value="1"/>
</dbReference>
<evidence type="ECO:0000313" key="9">
    <source>
        <dbReference type="Proteomes" id="UP000223759"/>
    </source>
</evidence>
<dbReference type="OrthoDB" id="9801219at2"/>
<evidence type="ECO:0000259" key="7">
    <source>
        <dbReference type="Pfam" id="PF00294"/>
    </source>
</evidence>
<accession>A0A1R3VM93</accession>
<dbReference type="PIRSF" id="PIRSF000535">
    <property type="entry name" value="1PFK/6PFK/LacC"/>
    <property type="match status" value="1"/>
</dbReference>
<dbReference type="RefSeq" id="WP_076754042.1">
    <property type="nucleotide sequence ID" value="NZ_CP023018.1"/>
</dbReference>
<evidence type="ECO:0000256" key="3">
    <source>
        <dbReference type="ARBA" id="ARBA00022741"/>
    </source>
</evidence>
<keyword evidence="9" id="KW-1185">Reference proteome</keyword>
<dbReference type="InterPro" id="IPR029056">
    <property type="entry name" value="Ribokinase-like"/>
</dbReference>
<proteinExistence type="inferred from homology"/>
<keyword evidence="2 6" id="KW-0808">Transferase</keyword>
<protein>
    <recommendedName>
        <fullName evidence="6">Phosphofructokinase</fullName>
    </recommendedName>
</protein>
<dbReference type="GO" id="GO:0005524">
    <property type="term" value="F:ATP binding"/>
    <property type="evidence" value="ECO:0007669"/>
    <property type="project" value="UniProtKB-KW"/>
</dbReference>
<name>A0A1R3VM93_9GAMM</name>
<evidence type="ECO:0000256" key="6">
    <source>
        <dbReference type="PIRNR" id="PIRNR000535"/>
    </source>
</evidence>
<dbReference type="PROSITE" id="PS00584">
    <property type="entry name" value="PFKB_KINASES_2"/>
    <property type="match status" value="1"/>
</dbReference>
<dbReference type="STRING" id="233100.SAMN05216526_0106"/>
<evidence type="ECO:0000256" key="4">
    <source>
        <dbReference type="ARBA" id="ARBA00022777"/>
    </source>
</evidence>
<dbReference type="GO" id="GO:0005829">
    <property type="term" value="C:cytosol"/>
    <property type="evidence" value="ECO:0007669"/>
    <property type="project" value="TreeGrafter"/>
</dbReference>
<evidence type="ECO:0000256" key="2">
    <source>
        <dbReference type="ARBA" id="ARBA00022679"/>
    </source>
</evidence>
<dbReference type="SUPFAM" id="SSF53613">
    <property type="entry name" value="Ribokinase-like"/>
    <property type="match status" value="1"/>
</dbReference>
<organism evidence="8 9">
    <name type="scientific">Ectothiorhodosinus mongolicus</name>
    <dbReference type="NCBI Taxonomy" id="233100"/>
    <lineage>
        <taxon>Bacteria</taxon>
        <taxon>Pseudomonadati</taxon>
        <taxon>Pseudomonadota</taxon>
        <taxon>Gammaproteobacteria</taxon>
        <taxon>Chromatiales</taxon>
        <taxon>Ectothiorhodospiraceae</taxon>
        <taxon>Ectothiorhodosinus</taxon>
    </lineage>
</organism>
<dbReference type="InterPro" id="IPR011611">
    <property type="entry name" value="PfkB_dom"/>
</dbReference>
<dbReference type="InterPro" id="IPR017583">
    <property type="entry name" value="Tagatose/fructose_Pkinase"/>
</dbReference>
<dbReference type="CDD" id="cd01164">
    <property type="entry name" value="FruK_PfkB_like"/>
    <property type="match status" value="1"/>
</dbReference>
<keyword evidence="4 8" id="KW-0418">Kinase</keyword>
<comment type="similarity">
    <text evidence="1 6">Belongs to the carbohydrate kinase PfkB family.</text>
</comment>
<dbReference type="InterPro" id="IPR002173">
    <property type="entry name" value="Carboh/pur_kinase_PfkB_CS"/>
</dbReference>
<dbReference type="EMBL" id="FTPK01000001">
    <property type="protein sequence ID" value="SIT65656.1"/>
    <property type="molecule type" value="Genomic_DNA"/>
</dbReference>
<keyword evidence="5" id="KW-0067">ATP-binding</keyword>
<dbReference type="PANTHER" id="PTHR46566:SF2">
    <property type="entry name" value="ATP-DEPENDENT 6-PHOSPHOFRUCTOKINASE ISOZYME 2"/>
    <property type="match status" value="1"/>
</dbReference>
<gene>
    <name evidence="8" type="ORF">SAMN05216526_0106</name>
</gene>
<dbReference type="Proteomes" id="UP000223759">
    <property type="component" value="Unassembled WGS sequence"/>
</dbReference>
<feature type="domain" description="Carbohydrate kinase PfkB" evidence="7">
    <location>
        <begin position="14"/>
        <end position="296"/>
    </location>
</feature>
<evidence type="ECO:0000313" key="8">
    <source>
        <dbReference type="EMBL" id="SIT65656.1"/>
    </source>
</evidence>
<dbReference type="Gene3D" id="3.40.1190.20">
    <property type="match status" value="1"/>
</dbReference>
<sequence>MYKRIVTLTLNPAVDASCVTDKVRPINKVRTREERYEPGGGGINVARVLNELDAGSFAVYLAGGRNGDVLEELIERHGVMGHRVQTAGSTRVSNVVYEESSGQEFRFTPEGPSVKRAEWQRALQFIDLLDFDYLVASGSLPRGCPDDVYARLTTSIKRRGGRLVLDTSGAALAAALEAGVYLAKPSRGEFAALIGETLDDPKDLQEAAMERVQKGQAEILAISLGHDGAVLACQDGFYHLAIPDVTARSTVGAGDSFVAGIVFGLSRGMSTQDAFALAVAAGTATVLTAGTELCHQTDIDYFWKILRNELCPIPKPSA</sequence>
<evidence type="ECO:0000256" key="5">
    <source>
        <dbReference type="ARBA" id="ARBA00022840"/>
    </source>
</evidence>
<dbReference type="GO" id="GO:0003872">
    <property type="term" value="F:6-phosphofructokinase activity"/>
    <property type="evidence" value="ECO:0007669"/>
    <property type="project" value="TreeGrafter"/>
</dbReference>
<evidence type="ECO:0000256" key="1">
    <source>
        <dbReference type="ARBA" id="ARBA00010688"/>
    </source>
</evidence>